<dbReference type="SUPFAM" id="SSF53756">
    <property type="entry name" value="UDP-Glycosyltransferase/glycogen phosphorylase"/>
    <property type="match status" value="1"/>
</dbReference>
<evidence type="ECO:0000259" key="2">
    <source>
        <dbReference type="Pfam" id="PF00534"/>
    </source>
</evidence>
<evidence type="ECO:0000259" key="3">
    <source>
        <dbReference type="Pfam" id="PF13439"/>
    </source>
</evidence>
<evidence type="ECO:0000313" key="4">
    <source>
        <dbReference type="EMBL" id="VYU26877.1"/>
    </source>
</evidence>
<dbReference type="Gene3D" id="3.40.50.2000">
    <property type="entry name" value="Glycogen Phosphorylase B"/>
    <property type="match status" value="2"/>
</dbReference>
<dbReference type="EMBL" id="CACRTV010000046">
    <property type="protein sequence ID" value="VYU26877.1"/>
    <property type="molecule type" value="Genomic_DNA"/>
</dbReference>
<proteinExistence type="predicted"/>
<dbReference type="Pfam" id="PF00534">
    <property type="entry name" value="Glycos_transf_1"/>
    <property type="match status" value="1"/>
</dbReference>
<reference evidence="4" key="1">
    <citation type="submission" date="2019-11" db="EMBL/GenBank/DDBJ databases">
        <authorList>
            <person name="Feng L."/>
        </authorList>
    </citation>
    <scope>NUCLEOTIDE SEQUENCE</scope>
    <source>
        <strain evidence="4">CParaputrificumLFYP93</strain>
    </source>
</reference>
<organism evidence="4">
    <name type="scientific">Clostridium paraputrificum</name>
    <dbReference type="NCBI Taxonomy" id="29363"/>
    <lineage>
        <taxon>Bacteria</taxon>
        <taxon>Bacillati</taxon>
        <taxon>Bacillota</taxon>
        <taxon>Clostridia</taxon>
        <taxon>Eubacteriales</taxon>
        <taxon>Clostridiaceae</taxon>
        <taxon>Clostridium</taxon>
    </lineage>
</organism>
<dbReference type="EC" id="2.4.-.-" evidence="4"/>
<sequence>MNILYLSDVSLDIIGGAQESMKVVMDGLADRYNFSIITPCNDKQYKYNVSELTGYKNLSLRGKGILDIIKIIGRIKKIIENNKIDIIHVQMPATMLLIGIMKNLRMIDNNIIIIYTDRGVLNKYGKKTYYGIKKFSKYFSKIILTTNYNMNLYKNYINIKEEKLSLINNTAGNMFEKYYPEIRENMRTELNFTKDDTVIMFAGRMNKDKNWPLALEIIRDICKIKNTKIIMALGSNKTNKNIQECMELIKEASAYTGEENLRGFIDIPLIKMNELYYSSDIFILTSKVESFGRTAIEAMSRKNAVFGTNVDGLKEVIGFSDNIYEQKKEVLDKIKKIIYNKELLESEKEKFYLRFKENFGLEKTCNYTMNYMIFLGKGGVVF</sequence>
<gene>
    <name evidence="4" type="primary">epsD_2</name>
    <name evidence="4" type="ORF">CPLFYP93_01830</name>
</gene>
<protein>
    <submittedName>
        <fullName evidence="4">Glycosyltransferase EpsD</fullName>
        <ecNumber evidence="4">2.4.-.-</ecNumber>
    </submittedName>
</protein>
<name>A0A6N3DMB7_9CLOT</name>
<dbReference type="PANTHER" id="PTHR46401">
    <property type="entry name" value="GLYCOSYLTRANSFERASE WBBK-RELATED"/>
    <property type="match status" value="1"/>
</dbReference>
<keyword evidence="4" id="KW-0328">Glycosyltransferase</keyword>
<keyword evidence="1 4" id="KW-0808">Transferase</keyword>
<dbReference type="PANTHER" id="PTHR46401:SF2">
    <property type="entry name" value="GLYCOSYLTRANSFERASE WBBK-RELATED"/>
    <property type="match status" value="1"/>
</dbReference>
<evidence type="ECO:0000256" key="1">
    <source>
        <dbReference type="ARBA" id="ARBA00022679"/>
    </source>
</evidence>
<feature type="domain" description="Glycosyl transferase family 1" evidence="2">
    <location>
        <begin position="183"/>
        <end position="346"/>
    </location>
</feature>
<accession>A0A6N3DMB7</accession>
<dbReference type="InterPro" id="IPR001296">
    <property type="entry name" value="Glyco_trans_1"/>
</dbReference>
<dbReference type="CDD" id="cd03801">
    <property type="entry name" value="GT4_PimA-like"/>
    <property type="match status" value="1"/>
</dbReference>
<dbReference type="InterPro" id="IPR028098">
    <property type="entry name" value="Glyco_trans_4-like_N"/>
</dbReference>
<dbReference type="GO" id="GO:0016757">
    <property type="term" value="F:glycosyltransferase activity"/>
    <property type="evidence" value="ECO:0007669"/>
    <property type="project" value="UniProtKB-KW"/>
</dbReference>
<dbReference type="AlphaFoldDB" id="A0A6N3DMB7"/>
<dbReference type="RefSeq" id="WP_156561169.1">
    <property type="nucleotide sequence ID" value="NZ_CACRTV010000046.1"/>
</dbReference>
<feature type="domain" description="Glycosyltransferase subfamily 4-like N-terminal" evidence="3">
    <location>
        <begin position="14"/>
        <end position="169"/>
    </location>
</feature>
<dbReference type="Pfam" id="PF13439">
    <property type="entry name" value="Glyco_transf_4"/>
    <property type="match status" value="1"/>
</dbReference>